<dbReference type="EMBL" id="QPFP01000239">
    <property type="protein sequence ID" value="TEB18635.1"/>
    <property type="molecule type" value="Genomic_DNA"/>
</dbReference>
<keyword evidence="1" id="KW-0175">Coiled coil</keyword>
<evidence type="ECO:0000256" key="1">
    <source>
        <dbReference type="SAM" id="Coils"/>
    </source>
</evidence>
<dbReference type="AlphaFoldDB" id="A0A4Y7SB87"/>
<sequence>MTTNRGREDELASLKAKEASLAAQHAALERRLAKISQDLATARRKDAVLHNERSPISRLPDGILSSIFMVEGRYWQIDRVPVRVEVVLSHVCRRWRAKSLQTPALWGTFWCDKASHCANLVAASQQLKEYLARSGPDQDLELYFDFSETNLQPEPVATRYSCLALTVPHIRRWKNMTIIANDSTRRVSLSSFQRAISCLSAPRLERLTVCVGTSYYSLDKFIVERDGWEDQVLLLRNGNDETPCPRLKYLKLDGEGLRYCRPPIQTLTHLLLEGGPSIAPPDDDRAQAYKLQIDWSVLLSSEILRLPHLESLSLHESILNPHTFPHDGKDIQRLKNDVLKDLFIEALALKHLRIGGLFRGRFPHGSSTSDGDFLLFLLRFIAAPVLESLTVCGYLIDSNPWNDAWASLQEKKGWDRFESLKTLVLSDVFVGSSALRRAPFAHLMRRTSTAQTITVSQRWPDNGPIDLSVEFAQNRGSGPSGREATDISINLPAMSEYPESAHECVLDYVRWCYHIANNWNDVEVVRIPALWLDAWRVRLDLPAHMCKEILGGDYYIWEAWIEGKDLAGCDSCEVYQGNCYERNNAEAGVEEEEYVLPYQRYTPSPGQSSGKGRRSRNSGGRPVRVEPMGEVVSRFWPLGGRGTRL</sequence>
<accession>A0A4Y7SB87</accession>
<organism evidence="3 4">
    <name type="scientific">Coprinellus micaceus</name>
    <name type="common">Glistening ink-cap mushroom</name>
    <name type="synonym">Coprinus micaceus</name>
    <dbReference type="NCBI Taxonomy" id="71717"/>
    <lineage>
        <taxon>Eukaryota</taxon>
        <taxon>Fungi</taxon>
        <taxon>Dikarya</taxon>
        <taxon>Basidiomycota</taxon>
        <taxon>Agaricomycotina</taxon>
        <taxon>Agaricomycetes</taxon>
        <taxon>Agaricomycetidae</taxon>
        <taxon>Agaricales</taxon>
        <taxon>Agaricineae</taxon>
        <taxon>Psathyrellaceae</taxon>
        <taxon>Coprinellus</taxon>
    </lineage>
</organism>
<reference evidence="3 4" key="1">
    <citation type="journal article" date="2019" name="Nat. Ecol. Evol.">
        <title>Megaphylogeny resolves global patterns of mushroom evolution.</title>
        <authorList>
            <person name="Varga T."/>
            <person name="Krizsan K."/>
            <person name="Foldi C."/>
            <person name="Dima B."/>
            <person name="Sanchez-Garcia M."/>
            <person name="Sanchez-Ramirez S."/>
            <person name="Szollosi G.J."/>
            <person name="Szarkandi J.G."/>
            <person name="Papp V."/>
            <person name="Albert L."/>
            <person name="Andreopoulos W."/>
            <person name="Angelini C."/>
            <person name="Antonin V."/>
            <person name="Barry K.W."/>
            <person name="Bougher N.L."/>
            <person name="Buchanan P."/>
            <person name="Buyck B."/>
            <person name="Bense V."/>
            <person name="Catcheside P."/>
            <person name="Chovatia M."/>
            <person name="Cooper J."/>
            <person name="Damon W."/>
            <person name="Desjardin D."/>
            <person name="Finy P."/>
            <person name="Geml J."/>
            <person name="Haridas S."/>
            <person name="Hughes K."/>
            <person name="Justo A."/>
            <person name="Karasinski D."/>
            <person name="Kautmanova I."/>
            <person name="Kiss B."/>
            <person name="Kocsube S."/>
            <person name="Kotiranta H."/>
            <person name="LaButti K.M."/>
            <person name="Lechner B.E."/>
            <person name="Liimatainen K."/>
            <person name="Lipzen A."/>
            <person name="Lukacs Z."/>
            <person name="Mihaltcheva S."/>
            <person name="Morgado L.N."/>
            <person name="Niskanen T."/>
            <person name="Noordeloos M.E."/>
            <person name="Ohm R.A."/>
            <person name="Ortiz-Santana B."/>
            <person name="Ovrebo C."/>
            <person name="Racz N."/>
            <person name="Riley R."/>
            <person name="Savchenko A."/>
            <person name="Shiryaev A."/>
            <person name="Soop K."/>
            <person name="Spirin V."/>
            <person name="Szebenyi C."/>
            <person name="Tomsovsky M."/>
            <person name="Tulloss R.E."/>
            <person name="Uehling J."/>
            <person name="Grigoriev I.V."/>
            <person name="Vagvolgyi C."/>
            <person name="Papp T."/>
            <person name="Martin F.M."/>
            <person name="Miettinen O."/>
            <person name="Hibbett D.S."/>
            <person name="Nagy L.G."/>
        </authorList>
    </citation>
    <scope>NUCLEOTIDE SEQUENCE [LARGE SCALE GENOMIC DNA]</scope>
    <source>
        <strain evidence="3 4">FP101781</strain>
    </source>
</reference>
<evidence type="ECO:0000256" key="2">
    <source>
        <dbReference type="SAM" id="MobiDB-lite"/>
    </source>
</evidence>
<dbReference type="Gene3D" id="1.20.1280.50">
    <property type="match status" value="1"/>
</dbReference>
<keyword evidence="4" id="KW-1185">Reference proteome</keyword>
<evidence type="ECO:0000313" key="4">
    <source>
        <dbReference type="Proteomes" id="UP000298030"/>
    </source>
</evidence>
<protein>
    <submittedName>
        <fullName evidence="3">Uncharacterized protein</fullName>
    </submittedName>
</protein>
<proteinExistence type="predicted"/>
<gene>
    <name evidence="3" type="ORF">FA13DRAFT_1745479</name>
</gene>
<name>A0A4Y7SB87_COPMI</name>
<dbReference type="OrthoDB" id="2886183at2759"/>
<comment type="caution">
    <text evidence="3">The sequence shown here is derived from an EMBL/GenBank/DDBJ whole genome shotgun (WGS) entry which is preliminary data.</text>
</comment>
<feature type="region of interest" description="Disordered" evidence="2">
    <location>
        <begin position="600"/>
        <end position="624"/>
    </location>
</feature>
<evidence type="ECO:0000313" key="3">
    <source>
        <dbReference type="EMBL" id="TEB18635.1"/>
    </source>
</evidence>
<feature type="coiled-coil region" evidence="1">
    <location>
        <begin position="11"/>
        <end position="45"/>
    </location>
</feature>
<dbReference type="Proteomes" id="UP000298030">
    <property type="component" value="Unassembled WGS sequence"/>
</dbReference>
<dbReference type="STRING" id="71717.A0A4Y7SB87"/>